<dbReference type="InterPro" id="IPR012334">
    <property type="entry name" value="Pectin_lyas_fold"/>
</dbReference>
<dbReference type="InterPro" id="IPR011050">
    <property type="entry name" value="Pectin_lyase_fold/virulence"/>
</dbReference>
<dbReference type="Proteomes" id="UP000621560">
    <property type="component" value="Unassembled WGS sequence"/>
</dbReference>
<protein>
    <submittedName>
        <fullName evidence="1">Uncharacterized protein</fullName>
    </submittedName>
</protein>
<reference evidence="1" key="1">
    <citation type="submission" date="2020-09" db="EMBL/GenBank/DDBJ databases">
        <title>A novel bacterium of genus Paenibacillus, isolated from South China Sea.</title>
        <authorList>
            <person name="Huang H."/>
            <person name="Mo K."/>
            <person name="Hu Y."/>
        </authorList>
    </citation>
    <scope>NUCLEOTIDE SEQUENCE</scope>
    <source>
        <strain evidence="1">IB182496</strain>
    </source>
</reference>
<dbReference type="RefSeq" id="WP_190914301.1">
    <property type="nucleotide sequence ID" value="NZ_JACXIZ010000007.1"/>
</dbReference>
<dbReference type="SUPFAM" id="SSF51126">
    <property type="entry name" value="Pectin lyase-like"/>
    <property type="match status" value="1"/>
</dbReference>
<gene>
    <name evidence="1" type="ORF">IDH44_02365</name>
</gene>
<dbReference type="EMBL" id="JACXIZ010000007">
    <property type="protein sequence ID" value="MBD2844022.1"/>
    <property type="molecule type" value="Genomic_DNA"/>
</dbReference>
<accession>A0A927GQQ8</accession>
<organism evidence="1 2">
    <name type="scientific">Paenibacillus sabuli</name>
    <dbReference type="NCBI Taxonomy" id="2772509"/>
    <lineage>
        <taxon>Bacteria</taxon>
        <taxon>Bacillati</taxon>
        <taxon>Bacillota</taxon>
        <taxon>Bacilli</taxon>
        <taxon>Bacillales</taxon>
        <taxon>Paenibacillaceae</taxon>
        <taxon>Paenibacillus</taxon>
    </lineage>
</organism>
<keyword evidence="2" id="KW-1185">Reference proteome</keyword>
<dbReference type="AlphaFoldDB" id="A0A927GQQ8"/>
<comment type="caution">
    <text evidence="1">The sequence shown here is derived from an EMBL/GenBank/DDBJ whole genome shotgun (WGS) entry which is preliminary data.</text>
</comment>
<dbReference type="Gene3D" id="2.160.20.10">
    <property type="entry name" value="Single-stranded right-handed beta-helix, Pectin lyase-like"/>
    <property type="match status" value="1"/>
</dbReference>
<evidence type="ECO:0000313" key="2">
    <source>
        <dbReference type="Proteomes" id="UP000621560"/>
    </source>
</evidence>
<proteinExistence type="predicted"/>
<evidence type="ECO:0000313" key="1">
    <source>
        <dbReference type="EMBL" id="MBD2844022.1"/>
    </source>
</evidence>
<name>A0A927GQQ8_9BACL</name>
<sequence>MLLNKGALSRTWDEHISVINLQLRVNGIDVRTFRDVFGLHGQLAFFYVRDLLIERFRCYDLGSRQYGIHVCTFEDLIVRDVIVKGDKDGVHLGRGRRFLISGCTFETYDDAVALNAHDYDVGNPELGWIEDGVIENCHDLARDDANEGTVGYFCRILAGAWTD</sequence>